<sequence>MTDLFEPMAATASGSDGVWLTIAELAKRKGISRQSASERINRLEQDGLIATRHVGRSRMVELATFDRVVGQTGNAFREQGVQTKRETTEPQSSASAPPVSAALRDAQTERAQYESKLKALDYAERTGALVPIKGEHGVETALVKATEAILREMNAPLNWVNEILETVREGEPALRRLLRRKIHEQREAIAARLTAVAGEAAEGERSGVQVDLDFGGEE</sequence>
<dbReference type="EMBL" id="LNCD01000137">
    <property type="protein sequence ID" value="KWV42118.1"/>
    <property type="molecule type" value="Genomic_DNA"/>
</dbReference>
<dbReference type="InterPro" id="IPR000835">
    <property type="entry name" value="HTH_MarR-typ"/>
</dbReference>
<name>A0A109J4A4_9HYPH</name>
<dbReference type="InterPro" id="IPR036388">
    <property type="entry name" value="WH-like_DNA-bd_sf"/>
</dbReference>
<dbReference type="RefSeq" id="WP_062374745.1">
    <property type="nucleotide sequence ID" value="NZ_LNCD01000137.1"/>
</dbReference>
<dbReference type="Pfam" id="PF12802">
    <property type="entry name" value="MarR_2"/>
    <property type="match status" value="1"/>
</dbReference>
<feature type="compositionally biased region" description="Low complexity" evidence="1">
    <location>
        <begin position="92"/>
        <end position="102"/>
    </location>
</feature>
<accession>A0A109J4A4</accession>
<dbReference type="GO" id="GO:0043565">
    <property type="term" value="F:sequence-specific DNA binding"/>
    <property type="evidence" value="ECO:0007669"/>
    <property type="project" value="InterPro"/>
</dbReference>
<feature type="domain" description="HTH marR-type" evidence="2">
    <location>
        <begin position="15"/>
        <end position="54"/>
    </location>
</feature>
<dbReference type="SUPFAM" id="SSF46785">
    <property type="entry name" value="Winged helix' DNA-binding domain"/>
    <property type="match status" value="1"/>
</dbReference>
<dbReference type="GO" id="GO:0003700">
    <property type="term" value="F:DNA-binding transcription factor activity"/>
    <property type="evidence" value="ECO:0007669"/>
    <property type="project" value="InterPro"/>
</dbReference>
<dbReference type="Proteomes" id="UP000068164">
    <property type="component" value="Unassembled WGS sequence"/>
</dbReference>
<comment type="caution">
    <text evidence="3">The sequence shown here is derived from an EMBL/GenBank/DDBJ whole genome shotgun (WGS) entry which is preliminary data.</text>
</comment>
<keyword evidence="4" id="KW-1185">Reference proteome</keyword>
<dbReference type="Gene3D" id="1.10.10.10">
    <property type="entry name" value="Winged helix-like DNA-binding domain superfamily/Winged helix DNA-binding domain"/>
    <property type="match status" value="1"/>
</dbReference>
<evidence type="ECO:0000313" key="3">
    <source>
        <dbReference type="EMBL" id="KWV42118.1"/>
    </source>
</evidence>
<feature type="region of interest" description="Disordered" evidence="1">
    <location>
        <begin position="74"/>
        <end position="105"/>
    </location>
</feature>
<reference evidence="3 4" key="1">
    <citation type="submission" date="2015-11" db="EMBL/GenBank/DDBJ databases">
        <title>Draft Genome Sequence of the Strain BR 10423 (Rhizobium sp.) isolated from nodules of Mimosa pudica.</title>
        <authorList>
            <person name="Barauna A.C."/>
            <person name="Zilli J.E."/>
            <person name="Simoes-Araujo J.L."/>
            <person name="Reis V.M."/>
            <person name="James E.K."/>
            <person name="Reis F.B.Jr."/>
            <person name="Rouws L.F."/>
            <person name="Passos S.R."/>
            <person name="Gois S.R."/>
        </authorList>
    </citation>
    <scope>NUCLEOTIDE SEQUENCE [LARGE SCALE GENOMIC DNA]</scope>
    <source>
        <strain evidence="3 4">BR10423</strain>
    </source>
</reference>
<dbReference type="InterPro" id="IPR036390">
    <property type="entry name" value="WH_DNA-bd_sf"/>
</dbReference>
<evidence type="ECO:0000313" key="4">
    <source>
        <dbReference type="Proteomes" id="UP000068164"/>
    </source>
</evidence>
<evidence type="ECO:0000259" key="2">
    <source>
        <dbReference type="Pfam" id="PF12802"/>
    </source>
</evidence>
<organism evidence="3 4">
    <name type="scientific">Rhizobium altiplani</name>
    <dbReference type="NCBI Taxonomy" id="1864509"/>
    <lineage>
        <taxon>Bacteria</taxon>
        <taxon>Pseudomonadati</taxon>
        <taxon>Pseudomonadota</taxon>
        <taxon>Alphaproteobacteria</taxon>
        <taxon>Hyphomicrobiales</taxon>
        <taxon>Rhizobiaceae</taxon>
        <taxon>Rhizobium/Agrobacterium group</taxon>
        <taxon>Rhizobium</taxon>
    </lineage>
</organism>
<dbReference type="InterPro" id="IPR011991">
    <property type="entry name" value="ArsR-like_HTH"/>
</dbReference>
<dbReference type="InterPro" id="IPR000485">
    <property type="entry name" value="AsnC-type_HTH_dom"/>
</dbReference>
<dbReference type="PRINTS" id="PR00033">
    <property type="entry name" value="HTHASNC"/>
</dbReference>
<proteinExistence type="predicted"/>
<evidence type="ECO:0000256" key="1">
    <source>
        <dbReference type="SAM" id="MobiDB-lite"/>
    </source>
</evidence>
<protein>
    <recommendedName>
        <fullName evidence="2">HTH marR-type domain-containing protein</fullName>
    </recommendedName>
</protein>
<dbReference type="OrthoDB" id="7867776at2"/>
<dbReference type="AlphaFoldDB" id="A0A109J4A4"/>
<gene>
    <name evidence="3" type="ORF">AS026_21150</name>
</gene>
<dbReference type="CDD" id="cd00090">
    <property type="entry name" value="HTH_ARSR"/>
    <property type="match status" value="1"/>
</dbReference>